<accession>A0ABQ0JCQ8</accession>
<reference evidence="2" key="2">
    <citation type="submission" date="2014-09" db="EMBL/GenBank/DDBJ databases">
        <authorList>
            <consortium name="NBRP consortium"/>
            <person name="Sawabe T."/>
            <person name="Meirelles P."/>
            <person name="Nakanishi M."/>
            <person name="Sayaka M."/>
            <person name="Hattori M."/>
            <person name="Ohkuma M."/>
        </authorList>
    </citation>
    <scope>NUCLEOTIDE SEQUENCE [LARGE SCALE GENOMIC DNA]</scope>
    <source>
        <strain evidence="2">JCM 19239</strain>
    </source>
</reference>
<sequence>MTICATQYVADSKLQHAANVTAQWLDNDQDGVVDEPRLIVPLQGNHATLLMSSEGFSDQALDKLEPYFDHMVGQDLAANETNPQRQRDASQEEIHHLIVNAGWQYYLPAVFSDSKTQRSEIYKQWQLAEQQRLYKYDDPTCDDACKTIEFFYLGTAAYLGSKADLESDEMRVKTRKELQHMLPGLVKIFESKRYRYPLVKWPDGNYAFSNNIAYVGTKLR</sequence>
<organism evidence="1 2">
    <name type="scientific">Vibrio variabilis</name>
    <dbReference type="NCBI Taxonomy" id="990271"/>
    <lineage>
        <taxon>Bacteria</taxon>
        <taxon>Pseudomonadati</taxon>
        <taxon>Pseudomonadota</taxon>
        <taxon>Gammaproteobacteria</taxon>
        <taxon>Vibrionales</taxon>
        <taxon>Vibrionaceae</taxon>
        <taxon>Vibrio</taxon>
    </lineage>
</organism>
<name>A0ABQ0JCQ8_9VIBR</name>
<dbReference type="EMBL" id="BBMS01000019">
    <property type="protein sequence ID" value="GAL26558.1"/>
    <property type="molecule type" value="Genomic_DNA"/>
</dbReference>
<evidence type="ECO:0000313" key="2">
    <source>
        <dbReference type="Proteomes" id="UP000029223"/>
    </source>
</evidence>
<evidence type="ECO:0000313" key="1">
    <source>
        <dbReference type="EMBL" id="GAL26558.1"/>
    </source>
</evidence>
<gene>
    <name evidence="1" type="ORF">JCM19239_5393</name>
</gene>
<comment type="caution">
    <text evidence="1">The sequence shown here is derived from an EMBL/GenBank/DDBJ whole genome shotgun (WGS) entry which is preliminary data.</text>
</comment>
<keyword evidence="2" id="KW-1185">Reference proteome</keyword>
<proteinExistence type="predicted"/>
<protein>
    <submittedName>
        <fullName evidence="1">Uncharacterized protein</fullName>
    </submittedName>
</protein>
<dbReference type="Proteomes" id="UP000029223">
    <property type="component" value="Unassembled WGS sequence"/>
</dbReference>
<reference evidence="2" key="1">
    <citation type="submission" date="2014-09" db="EMBL/GenBank/DDBJ databases">
        <title>Vibrio variabilis JCM 19239. (C206) whole genome shotgun sequence.</title>
        <authorList>
            <person name="Sawabe T."/>
            <person name="Meirelles P."/>
            <person name="Nakanishi M."/>
            <person name="Sayaka M."/>
            <person name="Hattori M."/>
            <person name="Ohkuma M."/>
        </authorList>
    </citation>
    <scope>NUCLEOTIDE SEQUENCE [LARGE SCALE GENOMIC DNA]</scope>
    <source>
        <strain evidence="2">JCM 19239</strain>
    </source>
</reference>